<protein>
    <submittedName>
        <fullName evidence="3">Uncharacterized protein</fullName>
    </submittedName>
</protein>
<keyword evidence="4" id="KW-1185">Reference proteome</keyword>
<keyword evidence="2" id="KW-0732">Signal</keyword>
<dbReference type="EMBL" id="CAKMRJ010000113">
    <property type="protein sequence ID" value="CAH1417942.1"/>
    <property type="molecule type" value="Genomic_DNA"/>
</dbReference>
<reference evidence="3 4" key="1">
    <citation type="submission" date="2022-01" db="EMBL/GenBank/DDBJ databases">
        <authorList>
            <person name="Xiong W."/>
            <person name="Schranz E."/>
        </authorList>
    </citation>
    <scope>NUCLEOTIDE SEQUENCE [LARGE SCALE GENOMIC DNA]</scope>
</reference>
<evidence type="ECO:0000256" key="1">
    <source>
        <dbReference type="SAM" id="Phobius"/>
    </source>
</evidence>
<name>A0AAU9LU60_9ASTR</name>
<feature type="chain" id="PRO_5043392611" evidence="2">
    <location>
        <begin position="19"/>
        <end position="66"/>
    </location>
</feature>
<sequence>MLNLKATLVCMYIQLVTTISIIHPSVPFILVDGRKWRQSYDLRVKLVGSKHPLALTTVYHNLQPIN</sequence>
<organism evidence="3 4">
    <name type="scientific">Lactuca virosa</name>
    <dbReference type="NCBI Taxonomy" id="75947"/>
    <lineage>
        <taxon>Eukaryota</taxon>
        <taxon>Viridiplantae</taxon>
        <taxon>Streptophyta</taxon>
        <taxon>Embryophyta</taxon>
        <taxon>Tracheophyta</taxon>
        <taxon>Spermatophyta</taxon>
        <taxon>Magnoliopsida</taxon>
        <taxon>eudicotyledons</taxon>
        <taxon>Gunneridae</taxon>
        <taxon>Pentapetalae</taxon>
        <taxon>asterids</taxon>
        <taxon>campanulids</taxon>
        <taxon>Asterales</taxon>
        <taxon>Asteraceae</taxon>
        <taxon>Cichorioideae</taxon>
        <taxon>Cichorieae</taxon>
        <taxon>Lactucinae</taxon>
        <taxon>Lactuca</taxon>
    </lineage>
</organism>
<feature type="transmembrane region" description="Helical" evidence="1">
    <location>
        <begin position="12"/>
        <end position="31"/>
    </location>
</feature>
<keyword evidence="1" id="KW-0472">Membrane</keyword>
<evidence type="ECO:0000313" key="4">
    <source>
        <dbReference type="Proteomes" id="UP001157418"/>
    </source>
</evidence>
<keyword evidence="1" id="KW-0812">Transmembrane</keyword>
<feature type="signal peptide" evidence="2">
    <location>
        <begin position="1"/>
        <end position="18"/>
    </location>
</feature>
<gene>
    <name evidence="3" type="ORF">LVIROSA_LOCUS5578</name>
</gene>
<accession>A0AAU9LU60</accession>
<dbReference type="AlphaFoldDB" id="A0AAU9LU60"/>
<evidence type="ECO:0000256" key="2">
    <source>
        <dbReference type="SAM" id="SignalP"/>
    </source>
</evidence>
<proteinExistence type="predicted"/>
<comment type="caution">
    <text evidence="3">The sequence shown here is derived from an EMBL/GenBank/DDBJ whole genome shotgun (WGS) entry which is preliminary data.</text>
</comment>
<dbReference type="Proteomes" id="UP001157418">
    <property type="component" value="Unassembled WGS sequence"/>
</dbReference>
<evidence type="ECO:0000313" key="3">
    <source>
        <dbReference type="EMBL" id="CAH1417942.1"/>
    </source>
</evidence>
<keyword evidence="1" id="KW-1133">Transmembrane helix</keyword>